<reference evidence="2 3" key="1">
    <citation type="submission" date="2017-09" db="EMBL/GenBank/DDBJ databases">
        <authorList>
            <person name="Lee N."/>
            <person name="Cho B.-K."/>
        </authorList>
    </citation>
    <scope>NUCLEOTIDE SEQUENCE [LARGE SCALE GENOMIC DNA]</scope>
    <source>
        <strain evidence="2 3">ATCC 27465</strain>
    </source>
</reference>
<sequence length="150" mass="16948">MALISLIISAAALAGVLVSLVYQSRQTRISQDGSIRASHRELLMLSLNDPALRACWGSPSNDLPDDQARQVMFANLIVTWWQTQYVLKELSEAELAISLGTFFRGEVGRTYWSTVHRGWWRIAEATRSKRKKRFVAIVDEHYRLAVGGND</sequence>
<dbReference type="Pfam" id="PF19560">
    <property type="entry name" value="DUF6082"/>
    <property type="match status" value="1"/>
</dbReference>
<accession>A0A5P2X504</accession>
<dbReference type="AlphaFoldDB" id="A0A5P2X504"/>
<dbReference type="KEGG" id="sspb:CP982_02065"/>
<dbReference type="EMBL" id="JACHJD010000013">
    <property type="protein sequence ID" value="MBB5107323.1"/>
    <property type="molecule type" value="Genomic_DNA"/>
</dbReference>
<dbReference type="OrthoDB" id="4171124at2"/>
<organism evidence="2 3">
    <name type="scientific">Streptomyces spectabilis</name>
    <dbReference type="NCBI Taxonomy" id="68270"/>
    <lineage>
        <taxon>Bacteria</taxon>
        <taxon>Bacillati</taxon>
        <taxon>Actinomycetota</taxon>
        <taxon>Actinomycetes</taxon>
        <taxon>Kitasatosporales</taxon>
        <taxon>Streptomycetaceae</taxon>
        <taxon>Streptomyces</taxon>
    </lineage>
</organism>
<dbReference type="Proteomes" id="UP000549009">
    <property type="component" value="Unassembled WGS sequence"/>
</dbReference>
<evidence type="ECO:0000313" key="1">
    <source>
        <dbReference type="EMBL" id="MBB5107323.1"/>
    </source>
</evidence>
<evidence type="ECO:0000313" key="3">
    <source>
        <dbReference type="Proteomes" id="UP000326505"/>
    </source>
</evidence>
<evidence type="ECO:0000313" key="2">
    <source>
        <dbReference type="EMBL" id="QEV57646.1"/>
    </source>
</evidence>
<protein>
    <submittedName>
        <fullName evidence="2">Uncharacterized protein</fullName>
    </submittedName>
</protein>
<dbReference type="Proteomes" id="UP000326505">
    <property type="component" value="Chromosome"/>
</dbReference>
<name>A0A5P2X504_STRST</name>
<keyword evidence="4" id="KW-1185">Reference proteome</keyword>
<dbReference type="RefSeq" id="WP_150508849.1">
    <property type="nucleotide sequence ID" value="NZ_BMSQ01000013.1"/>
</dbReference>
<dbReference type="InterPro" id="IPR045728">
    <property type="entry name" value="DUF6082"/>
</dbReference>
<gene>
    <name evidence="2" type="ORF">CP982_02065</name>
    <name evidence="1" type="ORF">FHS40_006440</name>
</gene>
<dbReference type="EMBL" id="CP023690">
    <property type="protein sequence ID" value="QEV57646.1"/>
    <property type="molecule type" value="Genomic_DNA"/>
</dbReference>
<proteinExistence type="predicted"/>
<reference evidence="1 4" key="2">
    <citation type="submission" date="2020-08" db="EMBL/GenBank/DDBJ databases">
        <title>Genomic Encyclopedia of Type Strains, Phase III (KMG-III): the genomes of soil and plant-associated and newly described type strains.</title>
        <authorList>
            <person name="Whitman W."/>
        </authorList>
    </citation>
    <scope>NUCLEOTIDE SEQUENCE [LARGE SCALE GENOMIC DNA]</scope>
    <source>
        <strain evidence="1 4">CECT 3146</strain>
    </source>
</reference>
<evidence type="ECO:0000313" key="4">
    <source>
        <dbReference type="Proteomes" id="UP000549009"/>
    </source>
</evidence>